<dbReference type="eggNOG" id="COG2226">
    <property type="taxonomic scope" value="Bacteria"/>
</dbReference>
<dbReference type="InterPro" id="IPR001077">
    <property type="entry name" value="COMT_C"/>
</dbReference>
<dbReference type="GO" id="GO:0032259">
    <property type="term" value="P:methylation"/>
    <property type="evidence" value="ECO:0007669"/>
    <property type="project" value="UniProtKB-KW"/>
</dbReference>
<proteinExistence type="predicted"/>
<dbReference type="KEGG" id="mlo:mll8050"/>
<dbReference type="Gene3D" id="3.40.50.150">
    <property type="entry name" value="Vaccinia Virus protein VP39"/>
    <property type="match status" value="1"/>
</dbReference>
<keyword evidence="3" id="KW-0949">S-adenosyl-L-methionine</keyword>
<evidence type="ECO:0000256" key="1">
    <source>
        <dbReference type="ARBA" id="ARBA00022603"/>
    </source>
</evidence>
<dbReference type="PIRSF" id="PIRSF005739">
    <property type="entry name" value="O-mtase"/>
    <property type="match status" value="1"/>
</dbReference>
<dbReference type="EMBL" id="BA000012">
    <property type="protein sequence ID" value="BAB53695.1"/>
    <property type="molecule type" value="Genomic_DNA"/>
</dbReference>
<dbReference type="InterPro" id="IPR036388">
    <property type="entry name" value="WH-like_DNA-bd_sf"/>
</dbReference>
<dbReference type="InterPro" id="IPR029063">
    <property type="entry name" value="SAM-dependent_MTases_sf"/>
</dbReference>
<accession>Q984D5</accession>
<evidence type="ECO:0000256" key="2">
    <source>
        <dbReference type="ARBA" id="ARBA00022679"/>
    </source>
</evidence>
<reference evidence="7 8" key="1">
    <citation type="journal article" date="2000" name="DNA Res.">
        <title>Complete genome structure of the nitrogen-fixing symbiotic bacterium Mesorhizobium loti.</title>
        <authorList>
            <person name="Kaneko T."/>
            <person name="Nakamura Y."/>
            <person name="Sato S."/>
            <person name="Asamizu E."/>
            <person name="Kato T."/>
            <person name="Sasamoto S."/>
            <person name="Watanabe A."/>
            <person name="Idesawa K."/>
            <person name="Ishikawa A."/>
            <person name="Kawashima K."/>
            <person name="Kimura T."/>
            <person name="Kishida Y."/>
            <person name="Kiyokawa C."/>
            <person name="Kohara M."/>
            <person name="Matsumoto M."/>
            <person name="Matsuno A."/>
            <person name="Mochizuki Y."/>
            <person name="Nakayama S."/>
            <person name="Nakazaki N."/>
            <person name="Shimpo S."/>
            <person name="Sugimoto M."/>
            <person name="Takeuchi C."/>
            <person name="Yamada M."/>
            <person name="Tabata S."/>
        </authorList>
    </citation>
    <scope>NUCLEOTIDE SEQUENCE [LARGE SCALE GENOMIC DNA]</scope>
    <source>
        <strain evidence="8">LMG 29417 / CECT 9101 / MAFF 303099</strain>
    </source>
</reference>
<dbReference type="PROSITE" id="PS51683">
    <property type="entry name" value="SAM_OMT_II"/>
    <property type="match status" value="1"/>
</dbReference>
<sequence length="344" mass="37484">MTETLATDDDREELDLLLRGFQVSRMLRLIADLGVADKIPTDGQVTVKDIAAACAVLPEPMLRVLRALAAFRIFEVTADGSVAHTPRSRLLRTDTLNSLHHAARFWTGPGSWGAWNKLDVAMTGGTPHEAAWSTGRFAYLKQHPDEARLFDAMMANFPDNRHAAVAAAYDFSGASLIADIGGGNGAALRQILARFSTPRGLVFDREDVITAVTSNDLMQGRITVQGGSFFDQVPCGADIYMLIRVLHDWPDEDCLRILRACRAAMGPQARLLLGEQILEPDPARGRATGYLIDVQMMTMFGDARARSEAEFRGLFDQSGFSLRQVIPTASPVSIIEAAPIAGPF</sequence>
<dbReference type="Pfam" id="PF00891">
    <property type="entry name" value="Methyltransf_2"/>
    <property type="match status" value="1"/>
</dbReference>
<dbReference type="SUPFAM" id="SSF53335">
    <property type="entry name" value="S-adenosyl-L-methionine-dependent methyltransferases"/>
    <property type="match status" value="1"/>
</dbReference>
<feature type="domain" description="O-methyltransferase C-terminal" evidence="5">
    <location>
        <begin position="117"/>
        <end position="321"/>
    </location>
</feature>
<keyword evidence="2" id="KW-0808">Transferase</keyword>
<dbReference type="PANTHER" id="PTHR43712">
    <property type="entry name" value="PUTATIVE (AFU_ORTHOLOGUE AFUA_4G14580)-RELATED"/>
    <property type="match status" value="1"/>
</dbReference>
<dbReference type="AlphaFoldDB" id="Q984D5"/>
<dbReference type="SUPFAM" id="SSF46785">
    <property type="entry name" value="Winged helix' DNA-binding domain"/>
    <property type="match status" value="1"/>
</dbReference>
<dbReference type="InterPro" id="IPR016461">
    <property type="entry name" value="COMT-like"/>
</dbReference>
<evidence type="ECO:0000259" key="6">
    <source>
        <dbReference type="Pfam" id="PF08100"/>
    </source>
</evidence>
<dbReference type="Proteomes" id="UP000000552">
    <property type="component" value="Chromosome"/>
</dbReference>
<dbReference type="PANTHER" id="PTHR43712:SF2">
    <property type="entry name" value="O-METHYLTRANSFERASE CICE"/>
    <property type="match status" value="1"/>
</dbReference>
<dbReference type="RefSeq" id="WP_010915321.1">
    <property type="nucleotide sequence ID" value="NC_002678.2"/>
</dbReference>
<keyword evidence="1" id="KW-0489">Methyltransferase</keyword>
<feature type="domain" description="O-methyltransferase dimerisation" evidence="6">
    <location>
        <begin position="17"/>
        <end position="92"/>
    </location>
</feature>
<dbReference type="HOGENOM" id="CLU_005533_12_0_5"/>
<organism evidence="7 8">
    <name type="scientific">Mesorhizobium japonicum (strain LMG 29417 / CECT 9101 / MAFF 303099)</name>
    <name type="common">Mesorhizobium loti (strain MAFF 303099)</name>
    <dbReference type="NCBI Taxonomy" id="266835"/>
    <lineage>
        <taxon>Bacteria</taxon>
        <taxon>Pseudomonadati</taxon>
        <taxon>Pseudomonadota</taxon>
        <taxon>Alphaproteobacteria</taxon>
        <taxon>Hyphomicrobiales</taxon>
        <taxon>Phyllobacteriaceae</taxon>
        <taxon>Mesorhizobium</taxon>
    </lineage>
</organism>
<dbReference type="InterPro" id="IPR036390">
    <property type="entry name" value="WH_DNA-bd_sf"/>
</dbReference>
<protein>
    <submittedName>
        <fullName evidence="7">Mll8050 protein</fullName>
    </submittedName>
</protein>
<dbReference type="GO" id="GO:0008171">
    <property type="term" value="F:O-methyltransferase activity"/>
    <property type="evidence" value="ECO:0007669"/>
    <property type="project" value="InterPro"/>
</dbReference>
<dbReference type="InterPro" id="IPR012967">
    <property type="entry name" value="COMT_dimerisation"/>
</dbReference>
<dbReference type="Pfam" id="PF08100">
    <property type="entry name" value="Dimerisation"/>
    <property type="match status" value="1"/>
</dbReference>
<evidence type="ECO:0000313" key="7">
    <source>
        <dbReference type="EMBL" id="BAB53695.1"/>
    </source>
</evidence>
<evidence type="ECO:0000313" key="8">
    <source>
        <dbReference type="Proteomes" id="UP000000552"/>
    </source>
</evidence>
<evidence type="ECO:0000259" key="5">
    <source>
        <dbReference type="Pfam" id="PF00891"/>
    </source>
</evidence>
<dbReference type="Gene3D" id="1.10.10.10">
    <property type="entry name" value="Winged helix-like DNA-binding domain superfamily/Winged helix DNA-binding domain"/>
    <property type="match status" value="1"/>
</dbReference>
<dbReference type="PATRIC" id="fig|266835.9.peg.6436"/>
<gene>
    <name evidence="7" type="ordered locus">mll8050</name>
</gene>
<dbReference type="GO" id="GO:0046983">
    <property type="term" value="F:protein dimerization activity"/>
    <property type="evidence" value="ECO:0007669"/>
    <property type="project" value="InterPro"/>
</dbReference>
<evidence type="ECO:0000256" key="4">
    <source>
        <dbReference type="PIRSR" id="PIRSR005739-1"/>
    </source>
</evidence>
<evidence type="ECO:0000256" key="3">
    <source>
        <dbReference type="ARBA" id="ARBA00022691"/>
    </source>
</evidence>
<name>Q984D5_RHILO</name>
<feature type="active site" description="Proton acceptor" evidence="4">
    <location>
        <position position="247"/>
    </location>
</feature>